<dbReference type="Gene3D" id="3.40.250.10">
    <property type="entry name" value="Rhodanese-like domain"/>
    <property type="match status" value="1"/>
</dbReference>
<dbReference type="CDD" id="cd07724">
    <property type="entry name" value="POD-like_MBL-fold"/>
    <property type="match status" value="1"/>
</dbReference>
<proteinExistence type="predicted"/>
<evidence type="ECO:0000256" key="1">
    <source>
        <dbReference type="ARBA" id="ARBA00022723"/>
    </source>
</evidence>
<dbReference type="Pfam" id="PF00753">
    <property type="entry name" value="Lactamase_B"/>
    <property type="match status" value="1"/>
</dbReference>
<dbReference type="GO" id="GO:0046872">
    <property type="term" value="F:metal ion binding"/>
    <property type="evidence" value="ECO:0007669"/>
    <property type="project" value="UniProtKB-KW"/>
</dbReference>
<dbReference type="InterPro" id="IPR036873">
    <property type="entry name" value="Rhodanese-like_dom_sf"/>
</dbReference>
<keyword evidence="3" id="KW-0378">Hydrolase</keyword>
<dbReference type="SUPFAM" id="SSF52821">
    <property type="entry name" value="Rhodanese/Cell cycle control phosphatase"/>
    <property type="match status" value="1"/>
</dbReference>
<evidence type="ECO:0000259" key="2">
    <source>
        <dbReference type="PROSITE" id="PS50206"/>
    </source>
</evidence>
<dbReference type="InterPro" id="IPR051682">
    <property type="entry name" value="Mito_Persulfide_Diox"/>
</dbReference>
<name>A0A897NDK0_9EURY</name>
<accession>A0A897NDK0</accession>
<dbReference type="EMBL" id="CP064789">
    <property type="protein sequence ID" value="QSG10757.1"/>
    <property type="molecule type" value="Genomic_DNA"/>
</dbReference>
<dbReference type="GO" id="GO:0070813">
    <property type="term" value="P:hydrogen sulfide metabolic process"/>
    <property type="evidence" value="ECO:0007669"/>
    <property type="project" value="TreeGrafter"/>
</dbReference>
<protein>
    <submittedName>
        <fullName evidence="3">Rhodanese Homology Domain fused to Zn-dependent hydrolase of beta-lactamase superfamily</fullName>
    </submittedName>
</protein>
<sequence>MVSHKLSLSYRSSSITRKRSPRHIGLFLHSRNSGRRLHVEAVVTSIDQNCDYYTKLLYPSRQYSAMSTMDADDFPTPEESVDTIAPEELRRRIGDDESVTVLDARASGDFEEWHIEGEAVEIENVPYFEFLDGIDEELLETVPTGDPLVVLCAKGGASEYVAGTLAEEDRDVVHLEDGMNGWASIYESVEVEGYDGPGTVLQYQRPSSGCLGYMVYDDDEAAVIDPLQAFTDRYLDDAAELGVELTYAFDTHIHADHVSGVRALDGEGVTGVIPEEAADRGVTYADELETAADGDTFAVGDVTIETLYTPGHTTGMTSYLVDESFLATGDGLFVESVARPDLEEGDDGAPDAARQLYETLQERILELPDDVIVGGGHTSDAAEPAADGSYTAPLGDLREEMDALTYDEQAFVETVLEDMPPRPANYEEIIATNLGQRDTDEDEAFTLELGPNNCAASQGSMTGD</sequence>
<dbReference type="InterPro" id="IPR036866">
    <property type="entry name" value="RibonucZ/Hydroxyglut_hydro"/>
</dbReference>
<keyword evidence="1" id="KW-0479">Metal-binding</keyword>
<dbReference type="Gene3D" id="3.60.15.10">
    <property type="entry name" value="Ribonuclease Z/Hydroxyacylglutathione hydrolase-like"/>
    <property type="match status" value="1"/>
</dbReference>
<evidence type="ECO:0000313" key="3">
    <source>
        <dbReference type="EMBL" id="QSG10757.1"/>
    </source>
</evidence>
<reference evidence="3" key="1">
    <citation type="submission" date="2020-11" db="EMBL/GenBank/DDBJ databases">
        <title>Carbohydrate-dependent, anaerobic sulfur respiration: A novel catabolism in halophilic archaea.</title>
        <authorList>
            <person name="Sorokin D.Y."/>
            <person name="Messina E."/>
            <person name="Smedile F."/>
            <person name="La Cono V."/>
            <person name="Hallsworth J.E."/>
            <person name="Yakimov M.M."/>
        </authorList>
    </citation>
    <scope>NUCLEOTIDE SEQUENCE</scope>
    <source>
        <strain evidence="3">HSR-Bgl</strain>
    </source>
</reference>
<dbReference type="SUPFAM" id="SSF56281">
    <property type="entry name" value="Metallo-hydrolase/oxidoreductase"/>
    <property type="match status" value="1"/>
</dbReference>
<dbReference type="PANTHER" id="PTHR43084">
    <property type="entry name" value="PERSULFIDE DIOXYGENASE ETHE1"/>
    <property type="match status" value="1"/>
</dbReference>
<dbReference type="SMART" id="SM00450">
    <property type="entry name" value="RHOD"/>
    <property type="match status" value="1"/>
</dbReference>
<dbReference type="PANTHER" id="PTHR43084:SF1">
    <property type="entry name" value="PERSULFIDE DIOXYGENASE ETHE1, MITOCHONDRIAL"/>
    <property type="match status" value="1"/>
</dbReference>
<dbReference type="InterPro" id="IPR001279">
    <property type="entry name" value="Metallo-B-lactamas"/>
</dbReference>
<dbReference type="PROSITE" id="PS50206">
    <property type="entry name" value="RHODANESE_3"/>
    <property type="match status" value="1"/>
</dbReference>
<organism evidence="3 4">
    <name type="scientific">Halapricum desulfuricans</name>
    <dbReference type="NCBI Taxonomy" id="2841257"/>
    <lineage>
        <taxon>Archaea</taxon>
        <taxon>Methanobacteriati</taxon>
        <taxon>Methanobacteriota</taxon>
        <taxon>Stenosarchaea group</taxon>
        <taxon>Halobacteria</taxon>
        <taxon>Halobacteriales</taxon>
        <taxon>Haloarculaceae</taxon>
        <taxon>Halapricum</taxon>
    </lineage>
</organism>
<evidence type="ECO:0000313" key="4">
    <source>
        <dbReference type="Proteomes" id="UP000663305"/>
    </source>
</evidence>
<dbReference type="GO" id="GO:0016787">
    <property type="term" value="F:hydrolase activity"/>
    <property type="evidence" value="ECO:0007669"/>
    <property type="project" value="UniProtKB-KW"/>
</dbReference>
<dbReference type="InterPro" id="IPR001763">
    <property type="entry name" value="Rhodanese-like_dom"/>
</dbReference>
<dbReference type="SMART" id="SM00849">
    <property type="entry name" value="Lactamase_B"/>
    <property type="match status" value="1"/>
</dbReference>
<feature type="domain" description="Rhodanese" evidence="2">
    <location>
        <begin position="95"/>
        <end position="191"/>
    </location>
</feature>
<dbReference type="AlphaFoldDB" id="A0A897NDK0"/>
<dbReference type="Pfam" id="PF00581">
    <property type="entry name" value="Rhodanese"/>
    <property type="match status" value="1"/>
</dbReference>
<dbReference type="GO" id="GO:0050313">
    <property type="term" value="F:sulfur dioxygenase activity"/>
    <property type="evidence" value="ECO:0007669"/>
    <property type="project" value="InterPro"/>
</dbReference>
<dbReference type="GO" id="GO:0006749">
    <property type="term" value="P:glutathione metabolic process"/>
    <property type="evidence" value="ECO:0007669"/>
    <property type="project" value="InterPro"/>
</dbReference>
<dbReference type="InterPro" id="IPR044528">
    <property type="entry name" value="POD-like_MBL-fold"/>
</dbReference>
<gene>
    <name evidence="3" type="ORF">HSBGL_0320</name>
</gene>
<dbReference type="Proteomes" id="UP000663305">
    <property type="component" value="Chromosome"/>
</dbReference>